<dbReference type="Proteomes" id="UP000001396">
    <property type="component" value="Unassembled WGS sequence"/>
</dbReference>
<evidence type="ECO:0000256" key="7">
    <source>
        <dbReference type="SAM" id="MobiDB-lite"/>
    </source>
</evidence>
<evidence type="ECO:0000256" key="8">
    <source>
        <dbReference type="SAM" id="Phobius"/>
    </source>
</evidence>
<dbReference type="Gene3D" id="2.20.110.10">
    <property type="entry name" value="Histone H3 K4-specific methyltransferase SET7/9 N-terminal domain"/>
    <property type="match status" value="1"/>
</dbReference>
<comment type="caution">
    <text evidence="10">The sequence shown here is derived from an EMBL/GenBank/DDBJ whole genome shotgun (WGS) entry which is preliminary data.</text>
</comment>
<dbReference type="GeneID" id="31364190"/>
<evidence type="ECO:0000256" key="1">
    <source>
        <dbReference type="ARBA" id="ARBA00004141"/>
    </source>
</evidence>
<dbReference type="InterPro" id="IPR050925">
    <property type="entry name" value="Rhomboid_protease_S54"/>
</dbReference>
<proteinExistence type="inferred from homology"/>
<evidence type="ECO:0000256" key="3">
    <source>
        <dbReference type="ARBA" id="ARBA00022692"/>
    </source>
</evidence>
<feature type="transmembrane region" description="Helical" evidence="8">
    <location>
        <begin position="166"/>
        <end position="184"/>
    </location>
</feature>
<keyword evidence="5 8" id="KW-1133">Transmembrane helix</keyword>
<feature type="transmembrane region" description="Helical" evidence="8">
    <location>
        <begin position="120"/>
        <end position="138"/>
    </location>
</feature>
<comment type="similarity">
    <text evidence="2">Belongs to the peptidase S54 family.</text>
</comment>
<dbReference type="PANTHER" id="PTHR43731">
    <property type="entry name" value="RHOMBOID PROTEASE"/>
    <property type="match status" value="1"/>
</dbReference>
<comment type="subcellular location">
    <subcellularLocation>
        <location evidence="1">Membrane</location>
        <topology evidence="1">Multi-pass membrane protein</topology>
    </subcellularLocation>
</comment>
<dbReference type="SUPFAM" id="SSF82185">
    <property type="entry name" value="Histone H3 K4-specific methyltransferase SET7/9 N-terminal domain"/>
    <property type="match status" value="1"/>
</dbReference>
<protein>
    <recommendedName>
        <fullName evidence="9">Peptidase S54 rhomboid domain-containing protein</fullName>
    </recommendedName>
</protein>
<dbReference type="AlphaFoldDB" id="D3BJI6"/>
<dbReference type="InParanoid" id="D3BJI6"/>
<accession>D3BJI6</accession>
<evidence type="ECO:0000256" key="6">
    <source>
        <dbReference type="ARBA" id="ARBA00023136"/>
    </source>
</evidence>
<evidence type="ECO:0000256" key="5">
    <source>
        <dbReference type="ARBA" id="ARBA00022989"/>
    </source>
</evidence>
<dbReference type="InterPro" id="IPR035952">
    <property type="entry name" value="Rhomboid-like_sf"/>
</dbReference>
<organism evidence="10 11">
    <name type="scientific">Heterostelium pallidum (strain ATCC 26659 / Pp 5 / PN500)</name>
    <name type="common">Cellular slime mold</name>
    <name type="synonym">Polysphondylium pallidum</name>
    <dbReference type="NCBI Taxonomy" id="670386"/>
    <lineage>
        <taxon>Eukaryota</taxon>
        <taxon>Amoebozoa</taxon>
        <taxon>Evosea</taxon>
        <taxon>Eumycetozoa</taxon>
        <taxon>Dictyostelia</taxon>
        <taxon>Acytosteliales</taxon>
        <taxon>Acytosteliaceae</taxon>
        <taxon>Heterostelium</taxon>
    </lineage>
</organism>
<feature type="compositionally biased region" description="Low complexity" evidence="7">
    <location>
        <begin position="78"/>
        <end position="95"/>
    </location>
</feature>
<keyword evidence="3 8" id="KW-0812">Transmembrane</keyword>
<name>D3BJI6_HETP5</name>
<dbReference type="SUPFAM" id="SSF144091">
    <property type="entry name" value="Rhomboid-like"/>
    <property type="match status" value="1"/>
</dbReference>
<evidence type="ECO:0000256" key="4">
    <source>
        <dbReference type="ARBA" id="ARBA00022801"/>
    </source>
</evidence>
<dbReference type="Pfam" id="PF01694">
    <property type="entry name" value="Rhomboid"/>
    <property type="match status" value="1"/>
</dbReference>
<feature type="transmembrane region" description="Helical" evidence="8">
    <location>
        <begin position="272"/>
        <end position="293"/>
    </location>
</feature>
<feature type="compositionally biased region" description="Basic and acidic residues" evidence="7">
    <location>
        <begin position="96"/>
        <end position="106"/>
    </location>
</feature>
<dbReference type="OMA" id="WDHSCHL"/>
<gene>
    <name evidence="10" type="ORF">PPL_08712</name>
</gene>
<feature type="region of interest" description="Disordered" evidence="7">
    <location>
        <begin position="78"/>
        <end position="114"/>
    </location>
</feature>
<evidence type="ECO:0000313" key="10">
    <source>
        <dbReference type="EMBL" id="EFA78066.1"/>
    </source>
</evidence>
<keyword evidence="6 8" id="KW-0472">Membrane</keyword>
<feature type="transmembrane region" description="Helical" evidence="8">
    <location>
        <begin position="241"/>
        <end position="260"/>
    </location>
</feature>
<evidence type="ECO:0000313" key="11">
    <source>
        <dbReference type="Proteomes" id="UP000001396"/>
    </source>
</evidence>
<keyword evidence="4" id="KW-0378">Hydrolase</keyword>
<dbReference type="PANTHER" id="PTHR43731:SF14">
    <property type="entry name" value="PRESENILIN-ASSOCIATED RHOMBOID-LIKE PROTEIN, MITOCHONDRIAL"/>
    <property type="match status" value="1"/>
</dbReference>
<evidence type="ECO:0000259" key="9">
    <source>
        <dbReference type="Pfam" id="PF01694"/>
    </source>
</evidence>
<feature type="transmembrane region" description="Helical" evidence="8">
    <location>
        <begin position="313"/>
        <end position="332"/>
    </location>
</feature>
<dbReference type="InterPro" id="IPR022764">
    <property type="entry name" value="Peptidase_S54_rhomboid_dom"/>
</dbReference>
<dbReference type="STRING" id="670386.D3BJI6"/>
<reference evidence="10 11" key="1">
    <citation type="journal article" date="2011" name="Genome Res.">
        <title>Phylogeny-wide analysis of social amoeba genomes highlights ancient origins for complex intercellular communication.</title>
        <authorList>
            <person name="Heidel A.J."/>
            <person name="Lawal H.M."/>
            <person name="Felder M."/>
            <person name="Schilde C."/>
            <person name="Helps N.R."/>
            <person name="Tunggal B."/>
            <person name="Rivero F."/>
            <person name="John U."/>
            <person name="Schleicher M."/>
            <person name="Eichinger L."/>
            <person name="Platzer M."/>
            <person name="Noegel A.A."/>
            <person name="Schaap P."/>
            <person name="Gloeckner G."/>
        </authorList>
    </citation>
    <scope>NUCLEOTIDE SEQUENCE [LARGE SCALE GENOMIC DNA]</scope>
    <source>
        <strain evidence="11">ATCC 26659 / Pp 5 / PN500</strain>
    </source>
</reference>
<feature type="domain" description="Peptidase S54 rhomboid" evidence="9">
    <location>
        <begin position="211"/>
        <end position="351"/>
    </location>
</feature>
<evidence type="ECO:0000256" key="2">
    <source>
        <dbReference type="ARBA" id="ARBA00009045"/>
    </source>
</evidence>
<keyword evidence="11" id="KW-1185">Reference proteome</keyword>
<dbReference type="GO" id="GO:0006465">
    <property type="term" value="P:signal peptide processing"/>
    <property type="evidence" value="ECO:0007669"/>
    <property type="project" value="TreeGrafter"/>
</dbReference>
<dbReference type="GO" id="GO:0004252">
    <property type="term" value="F:serine-type endopeptidase activity"/>
    <property type="evidence" value="ECO:0007669"/>
    <property type="project" value="InterPro"/>
</dbReference>
<feature type="transmembrane region" description="Helical" evidence="8">
    <location>
        <begin position="210"/>
        <end position="235"/>
    </location>
</feature>
<dbReference type="GO" id="GO:0016020">
    <property type="term" value="C:membrane"/>
    <property type="evidence" value="ECO:0007669"/>
    <property type="project" value="UniProtKB-SubCell"/>
</dbReference>
<dbReference type="EMBL" id="ADBJ01000038">
    <property type="protein sequence ID" value="EFA78066.1"/>
    <property type="molecule type" value="Genomic_DNA"/>
</dbReference>
<dbReference type="Gene3D" id="1.20.1540.10">
    <property type="entry name" value="Rhomboid-like"/>
    <property type="match status" value="1"/>
</dbReference>
<dbReference type="RefSeq" id="XP_020430193.1">
    <property type="nucleotide sequence ID" value="XM_020579518.1"/>
</dbReference>
<sequence>MHSSNICKALRKSISFTNNINKSSRLYTQSNHHSFRNYQTKILNYSPILSTSNINSASIFKPVSSLYNLNHCRNNYSSSYSSSSSSSSNNQQHQEQQQEQKEEHKSNNNNNESSNKFKRTLFYASGTSIALFIAMSSMNTSGNNNNNNNNGSFIERILSRFKITEGTLTIASIIALNGAIFLLLKNPAFFNRYSNHFFCSVHNISSHPMCLLLSNFTHIEGFHFLFNMVGLWSFGQVAYEYMGMLPFLALYVGGGLMGTLTSVTHKLITRGFNIPSIGASGCVLAVVAASILFEPNNRVSIIFLPFLSFESHTMLYALIAFDLAGVLGLGRFTNWDHSCHLGSTLAGAILADSYRYKANFQNFQGQGTTSVKNLSTYSGHFSNGLYNGSGVLHNIPNNEVFKGLFKDGTFVSGELRRNGKSYSVQRVVS</sequence>